<dbReference type="EMBL" id="SJFN01000057">
    <property type="protein sequence ID" value="TBW32622.1"/>
    <property type="molecule type" value="Genomic_DNA"/>
</dbReference>
<protein>
    <submittedName>
        <fullName evidence="2">Plasmid pRiA4b ORF-3 family protein</fullName>
    </submittedName>
</protein>
<sequence>MTATASYTNRIARIRIELEHFEPRIWRRVEVPLTTSLRGLHDLIQAVFPFENYHLFQFRVGGDEEPRRYGVPNIDGIDWVKIYDARNLKIGTLVDRSVVEFAYNYDFGDNWEFKVDVEEVSVLDPARDYPRFIDGEHRAPPEDVGGITGFEEFLDAMAKPRSRNHHRMVAWYGSVFDLNDLDKGTIAKGVEMLVRRRAVGKSSYAKSRGEI</sequence>
<dbReference type="AlphaFoldDB" id="A0A4Q9VDM6"/>
<comment type="caution">
    <text evidence="2">The sequence shown here is derived from an EMBL/GenBank/DDBJ whole genome shotgun (WGS) entry which is preliminary data.</text>
</comment>
<dbReference type="OrthoDB" id="9816539at2"/>
<accession>A0A4Q9VDM6</accession>
<reference evidence="2 3" key="1">
    <citation type="submission" date="2019-02" db="EMBL/GenBank/DDBJ databases">
        <title>Siculibacillus lacustris gen. nov., sp. nov., a new rosette-forming bacterium isolated from a freshwater crater lake (Lake St. Ana, Romania).</title>
        <authorList>
            <person name="Felfoldi T."/>
            <person name="Marton Z."/>
            <person name="Szabo A."/>
            <person name="Mentes A."/>
            <person name="Boka K."/>
            <person name="Marialigeti K."/>
            <person name="Mathe I."/>
            <person name="Koncz M."/>
            <person name="Schumann P."/>
            <person name="Toth E."/>
        </authorList>
    </citation>
    <scope>NUCLEOTIDE SEQUENCE [LARGE SCALE GENOMIC DNA]</scope>
    <source>
        <strain evidence="2 3">SA-279</strain>
    </source>
</reference>
<evidence type="ECO:0000259" key="1">
    <source>
        <dbReference type="Pfam" id="PF07929"/>
    </source>
</evidence>
<gene>
    <name evidence="2" type="ORF">EYW49_21935</name>
</gene>
<organism evidence="2 3">
    <name type="scientific">Siculibacillus lacustris</name>
    <dbReference type="NCBI Taxonomy" id="1549641"/>
    <lineage>
        <taxon>Bacteria</taxon>
        <taxon>Pseudomonadati</taxon>
        <taxon>Pseudomonadota</taxon>
        <taxon>Alphaproteobacteria</taxon>
        <taxon>Hyphomicrobiales</taxon>
        <taxon>Ancalomicrobiaceae</taxon>
        <taxon>Siculibacillus</taxon>
    </lineage>
</organism>
<proteinExistence type="predicted"/>
<evidence type="ECO:0000313" key="2">
    <source>
        <dbReference type="EMBL" id="TBW32622.1"/>
    </source>
</evidence>
<dbReference type="InterPro" id="IPR024047">
    <property type="entry name" value="MM3350-like_sf"/>
</dbReference>
<feature type="domain" description="Plasmid pRiA4b Orf3-like" evidence="1">
    <location>
        <begin position="11"/>
        <end position="182"/>
    </location>
</feature>
<name>A0A4Q9VDM6_9HYPH</name>
<dbReference type="Pfam" id="PF07929">
    <property type="entry name" value="PRiA4_ORF3"/>
    <property type="match status" value="1"/>
</dbReference>
<evidence type="ECO:0000313" key="3">
    <source>
        <dbReference type="Proteomes" id="UP000292781"/>
    </source>
</evidence>
<dbReference type="Proteomes" id="UP000292781">
    <property type="component" value="Unassembled WGS sequence"/>
</dbReference>
<dbReference type="InterPro" id="IPR012912">
    <property type="entry name" value="Plasmid_pRiA4b_Orf3-like"/>
</dbReference>
<dbReference type="PANTHER" id="PTHR41878:SF1">
    <property type="entry name" value="TNPR PROTEIN"/>
    <property type="match status" value="1"/>
</dbReference>
<dbReference type="PANTHER" id="PTHR41878">
    <property type="entry name" value="LEXA REPRESSOR-RELATED"/>
    <property type="match status" value="1"/>
</dbReference>
<keyword evidence="3" id="KW-1185">Reference proteome</keyword>
<dbReference type="SUPFAM" id="SSF159941">
    <property type="entry name" value="MM3350-like"/>
    <property type="match status" value="1"/>
</dbReference>
<dbReference type="Gene3D" id="3.10.290.30">
    <property type="entry name" value="MM3350-like"/>
    <property type="match status" value="1"/>
</dbReference>